<dbReference type="STRING" id="1792290.MSP8886_02017"/>
<reference evidence="1 2" key="1">
    <citation type="submission" date="2016-06" db="EMBL/GenBank/DDBJ databases">
        <authorList>
            <person name="Kjaerup R.B."/>
            <person name="Dalgaard T.S."/>
            <person name="Juul-Madsen H.R."/>
        </authorList>
    </citation>
    <scope>NUCLEOTIDE SEQUENCE [LARGE SCALE GENOMIC DNA]</scope>
    <source>
        <strain evidence="1 2">CECT 8886</strain>
    </source>
</reference>
<organism evidence="1 2">
    <name type="scientific">Marinomonas spartinae</name>
    <dbReference type="NCBI Taxonomy" id="1792290"/>
    <lineage>
        <taxon>Bacteria</taxon>
        <taxon>Pseudomonadati</taxon>
        <taxon>Pseudomonadota</taxon>
        <taxon>Gammaproteobacteria</taxon>
        <taxon>Oceanospirillales</taxon>
        <taxon>Oceanospirillaceae</taxon>
        <taxon>Marinomonas</taxon>
    </lineage>
</organism>
<dbReference type="OrthoDB" id="2989458at2"/>
<name>A0A1A8TE53_9GAMM</name>
<evidence type="ECO:0000313" key="2">
    <source>
        <dbReference type="Proteomes" id="UP000092544"/>
    </source>
</evidence>
<dbReference type="InterPro" id="IPR046732">
    <property type="entry name" value="DUF6624"/>
</dbReference>
<dbReference type="AlphaFoldDB" id="A0A1A8TE53"/>
<dbReference type="Pfam" id="PF20329">
    <property type="entry name" value="DUF6624"/>
    <property type="match status" value="1"/>
</dbReference>
<dbReference type="Proteomes" id="UP000092544">
    <property type="component" value="Unassembled WGS sequence"/>
</dbReference>
<evidence type="ECO:0000313" key="1">
    <source>
        <dbReference type="EMBL" id="SBS31194.1"/>
    </source>
</evidence>
<sequence>MNQQLKNELQSMQQEDQRVLQELIDSGELRANDYHPRMKAVHEKNNARIKEIINQYGWPGFSLVGKEGSSAAWLVIQHAVLDTDFMDKCLPLLQDAINRGESEGWCLAYLQDRVLTMSGKPQIYGTQHDIDENGIAYPLPIEEPANVETLRKEVGLESLSDATRRIQERHNTTVANRRKNNG</sequence>
<dbReference type="RefSeq" id="WP_067015889.1">
    <property type="nucleotide sequence ID" value="NZ_FLOB01000004.1"/>
</dbReference>
<dbReference type="EMBL" id="FLOB01000004">
    <property type="protein sequence ID" value="SBS31194.1"/>
    <property type="molecule type" value="Genomic_DNA"/>
</dbReference>
<keyword evidence="2" id="KW-1185">Reference proteome</keyword>
<proteinExistence type="predicted"/>
<gene>
    <name evidence="1" type="ORF">MSP8886_02017</name>
</gene>
<accession>A0A1A8TE53</accession>
<protein>
    <submittedName>
        <fullName evidence="1">Uncharacterized protein</fullName>
    </submittedName>
</protein>